<dbReference type="STRING" id="1265861.BCAMP_06325"/>
<dbReference type="Proteomes" id="UP000019243">
    <property type="component" value="Unassembled WGS sequence"/>
</dbReference>
<evidence type="ECO:0000259" key="2">
    <source>
        <dbReference type="Pfam" id="PF01205"/>
    </source>
</evidence>
<dbReference type="InterPro" id="IPR020568">
    <property type="entry name" value="Ribosomal_Su5_D2-typ_SF"/>
</dbReference>
<evidence type="ECO:0008006" key="6">
    <source>
        <dbReference type="Google" id="ProtNLM"/>
    </source>
</evidence>
<dbReference type="PANTHER" id="PTHR16301">
    <property type="entry name" value="IMPACT-RELATED"/>
    <property type="match status" value="1"/>
</dbReference>
<dbReference type="Pfam" id="PF01205">
    <property type="entry name" value="Impact_N"/>
    <property type="match status" value="1"/>
</dbReference>
<dbReference type="Gene3D" id="3.30.70.240">
    <property type="match status" value="1"/>
</dbReference>
<protein>
    <recommendedName>
        <fullName evidence="6">Impact N-terminal domain-containing protein</fullName>
    </recommendedName>
</protein>
<dbReference type="InterPro" id="IPR035647">
    <property type="entry name" value="EFG_III/V"/>
</dbReference>
<proteinExistence type="inferred from homology"/>
<feature type="domain" description="UPF0029" evidence="3">
    <location>
        <begin position="59"/>
        <end position="113"/>
    </location>
</feature>
<dbReference type="PANTHER" id="PTHR16301:SF20">
    <property type="entry name" value="IMPACT FAMILY MEMBER YIGZ"/>
    <property type="match status" value="1"/>
</dbReference>
<dbReference type="SUPFAM" id="SSF54211">
    <property type="entry name" value="Ribosomal protein S5 domain 2-like"/>
    <property type="match status" value="1"/>
</dbReference>
<evidence type="ECO:0000256" key="1">
    <source>
        <dbReference type="ARBA" id="ARBA00007665"/>
    </source>
</evidence>
<comment type="similarity">
    <text evidence="1">Belongs to the IMPACT family.</text>
</comment>
<reference evidence="4 5" key="1">
    <citation type="submission" date="2012-12" db="EMBL/GenBank/DDBJ databases">
        <title>Novel taxa of Listeriaceae from agricultural environments in the United States.</title>
        <authorList>
            <person name="den Bakker H.C."/>
            <person name="Allred A."/>
            <person name="Warchocki S."/>
            <person name="Wright E.M."/>
            <person name="Burrell A."/>
            <person name="Nightingale K.K."/>
            <person name="Kephart D."/>
            <person name="Wiedmann M."/>
        </authorList>
    </citation>
    <scope>NUCLEOTIDE SEQUENCE [LARGE SCALE GENOMIC DNA]</scope>
    <source>
        <strain evidence="4 5">FSL F6-1037</strain>
    </source>
</reference>
<keyword evidence="5" id="KW-1185">Reference proteome</keyword>
<dbReference type="AlphaFoldDB" id="W7CKQ2"/>
<dbReference type="GO" id="GO:0006446">
    <property type="term" value="P:regulation of translational initiation"/>
    <property type="evidence" value="ECO:0007669"/>
    <property type="project" value="TreeGrafter"/>
</dbReference>
<dbReference type="InterPro" id="IPR036956">
    <property type="entry name" value="Impact_N_sf"/>
</dbReference>
<sequence>MLDVLKKRHLKNVAVVVTRYFGGIKLGAGGLVRAYSHSVSDALIAIGLVECQLMTLLSCTVTYPLQPIVEHALSKKELAIENVNYNEFVTFTIFVKQSELPNTSAWLTDITNGSAQIVMGENRYLERSLS</sequence>
<feature type="domain" description="Impact N-terminal" evidence="2">
    <location>
        <begin position="1"/>
        <end position="43"/>
    </location>
</feature>
<evidence type="ECO:0000313" key="4">
    <source>
        <dbReference type="EMBL" id="EUJ40039.1"/>
    </source>
</evidence>
<comment type="caution">
    <text evidence="4">The sequence shown here is derived from an EMBL/GenBank/DDBJ whole genome shotgun (WGS) entry which is preliminary data.</text>
</comment>
<evidence type="ECO:0000259" key="3">
    <source>
        <dbReference type="Pfam" id="PF09186"/>
    </source>
</evidence>
<organism evidence="4 5">
    <name type="scientific">Brochothrix campestris FSL F6-1037</name>
    <dbReference type="NCBI Taxonomy" id="1265861"/>
    <lineage>
        <taxon>Bacteria</taxon>
        <taxon>Bacillati</taxon>
        <taxon>Bacillota</taxon>
        <taxon>Bacilli</taxon>
        <taxon>Bacillales</taxon>
        <taxon>Listeriaceae</taxon>
        <taxon>Brochothrix</taxon>
    </lineage>
</organism>
<dbReference type="InterPro" id="IPR015269">
    <property type="entry name" value="UPF0029_Impact_C"/>
</dbReference>
<dbReference type="GO" id="GO:0005737">
    <property type="term" value="C:cytoplasm"/>
    <property type="evidence" value="ECO:0007669"/>
    <property type="project" value="TreeGrafter"/>
</dbReference>
<dbReference type="InterPro" id="IPR001498">
    <property type="entry name" value="Impact_N"/>
</dbReference>
<name>W7CKQ2_9LIST</name>
<dbReference type="InterPro" id="IPR023582">
    <property type="entry name" value="Impact"/>
</dbReference>
<dbReference type="SUPFAM" id="SSF54980">
    <property type="entry name" value="EF-G C-terminal domain-like"/>
    <property type="match status" value="1"/>
</dbReference>
<accession>W7CKQ2</accession>
<evidence type="ECO:0000313" key="5">
    <source>
        <dbReference type="Proteomes" id="UP000019243"/>
    </source>
</evidence>
<gene>
    <name evidence="4" type="ORF">BCAMP_06325</name>
</gene>
<dbReference type="EMBL" id="AODH01000022">
    <property type="protein sequence ID" value="EUJ40039.1"/>
    <property type="molecule type" value="Genomic_DNA"/>
</dbReference>
<dbReference type="Gene3D" id="3.30.230.30">
    <property type="entry name" value="Impact, N-terminal domain"/>
    <property type="match status" value="1"/>
</dbReference>
<dbReference type="PATRIC" id="fig|1265861.3.peg.1252"/>
<dbReference type="Pfam" id="PF09186">
    <property type="entry name" value="DUF1949"/>
    <property type="match status" value="1"/>
</dbReference>